<proteinExistence type="predicted"/>
<reference evidence="2" key="1">
    <citation type="journal article" date="2022" name="bioRxiv">
        <title>Sequencing and chromosome-scale assembly of the giantPleurodeles waltlgenome.</title>
        <authorList>
            <person name="Brown T."/>
            <person name="Elewa A."/>
            <person name="Iarovenko S."/>
            <person name="Subramanian E."/>
            <person name="Araus A.J."/>
            <person name="Petzold A."/>
            <person name="Susuki M."/>
            <person name="Suzuki K.-i.T."/>
            <person name="Hayashi T."/>
            <person name="Toyoda A."/>
            <person name="Oliveira C."/>
            <person name="Osipova E."/>
            <person name="Leigh N.D."/>
            <person name="Simon A."/>
            <person name="Yun M.H."/>
        </authorList>
    </citation>
    <scope>NUCLEOTIDE SEQUENCE</scope>
    <source>
        <strain evidence="2">20211129_DDA</strain>
        <tissue evidence="2">Liver</tissue>
    </source>
</reference>
<keyword evidence="3" id="KW-1185">Reference proteome</keyword>
<evidence type="ECO:0000313" key="2">
    <source>
        <dbReference type="EMBL" id="KAJ1088641.1"/>
    </source>
</evidence>
<evidence type="ECO:0000256" key="1">
    <source>
        <dbReference type="SAM" id="MobiDB-lite"/>
    </source>
</evidence>
<feature type="region of interest" description="Disordered" evidence="1">
    <location>
        <begin position="7"/>
        <end position="51"/>
    </location>
</feature>
<feature type="compositionally biased region" description="Basic and acidic residues" evidence="1">
    <location>
        <begin position="33"/>
        <end position="48"/>
    </location>
</feature>
<accession>A0AAV7LAK1</accession>
<dbReference type="AlphaFoldDB" id="A0AAV7LAK1"/>
<name>A0AAV7LAK1_PLEWA</name>
<comment type="caution">
    <text evidence="2">The sequence shown here is derived from an EMBL/GenBank/DDBJ whole genome shotgun (WGS) entry which is preliminary data.</text>
</comment>
<feature type="compositionally biased region" description="Low complexity" evidence="1">
    <location>
        <begin position="16"/>
        <end position="25"/>
    </location>
</feature>
<dbReference type="EMBL" id="JANPWB010000015">
    <property type="protein sequence ID" value="KAJ1088641.1"/>
    <property type="molecule type" value="Genomic_DNA"/>
</dbReference>
<sequence>MTILLERNNSLTAWVPPGSRGSESGAPGGRGGARREATPGRAPEEERWMPQAGAWVAVGRIWTEPPEGAGDTERGAFPLGVPGGAAAVRSQQRRGGADAAELHGRPA</sequence>
<feature type="region of interest" description="Disordered" evidence="1">
    <location>
        <begin position="64"/>
        <end position="107"/>
    </location>
</feature>
<gene>
    <name evidence="2" type="ORF">NDU88_001797</name>
</gene>
<dbReference type="Proteomes" id="UP001066276">
    <property type="component" value="Chromosome 11"/>
</dbReference>
<protein>
    <submittedName>
        <fullName evidence="2">Uncharacterized protein</fullName>
    </submittedName>
</protein>
<evidence type="ECO:0000313" key="3">
    <source>
        <dbReference type="Proteomes" id="UP001066276"/>
    </source>
</evidence>
<organism evidence="2 3">
    <name type="scientific">Pleurodeles waltl</name>
    <name type="common">Iberian ribbed newt</name>
    <dbReference type="NCBI Taxonomy" id="8319"/>
    <lineage>
        <taxon>Eukaryota</taxon>
        <taxon>Metazoa</taxon>
        <taxon>Chordata</taxon>
        <taxon>Craniata</taxon>
        <taxon>Vertebrata</taxon>
        <taxon>Euteleostomi</taxon>
        <taxon>Amphibia</taxon>
        <taxon>Batrachia</taxon>
        <taxon>Caudata</taxon>
        <taxon>Salamandroidea</taxon>
        <taxon>Salamandridae</taxon>
        <taxon>Pleurodelinae</taxon>
        <taxon>Pleurodeles</taxon>
    </lineage>
</organism>